<name>A0A8S1L1N1_9CILI</name>
<keyword evidence="2" id="KW-0812">Transmembrane</keyword>
<reference evidence="3" key="1">
    <citation type="submission" date="2021-01" db="EMBL/GenBank/DDBJ databases">
        <authorList>
            <consortium name="Genoscope - CEA"/>
            <person name="William W."/>
        </authorList>
    </citation>
    <scope>NUCLEOTIDE SEQUENCE</scope>
</reference>
<organism evidence="3 4">
    <name type="scientific">Paramecium sonneborni</name>
    <dbReference type="NCBI Taxonomy" id="65129"/>
    <lineage>
        <taxon>Eukaryota</taxon>
        <taxon>Sar</taxon>
        <taxon>Alveolata</taxon>
        <taxon>Ciliophora</taxon>
        <taxon>Intramacronucleata</taxon>
        <taxon>Oligohymenophorea</taxon>
        <taxon>Peniculida</taxon>
        <taxon>Parameciidae</taxon>
        <taxon>Paramecium</taxon>
    </lineage>
</organism>
<keyword evidence="1" id="KW-0677">Repeat</keyword>
<evidence type="ECO:0000313" key="3">
    <source>
        <dbReference type="EMBL" id="CAD8061569.1"/>
    </source>
</evidence>
<sequence>MKLNEIPKQENQIAESIRQQLGHIKLNYDSQYQIYQPVQIINYKPNGDIHSIIFYEGQRQKQKRNGAGVQYYPDGSIYEGHWSQNKLAGFGRIIYADGEYYIGLWRQGQTHGEGTLVNKELTYKGTWEDGNGQGYLQKSNGTSYEGLFKKGRKHGSGLVKYSDNSQYKGNFIQDPYEGIGEYRWRDGKTYGGEWKNNLMNGKGELRYPNGDEYIEILRMTKIMDQENSYNLMVDLLKDNGSLVYQLEKQKQQNLMENHHRLILTIKLFDIFNIEYFLLIYQLKNNFYEFLYNSIYNYHLFLLQFLITIYNFHLFSFITLMKLALLINYIILFIQRFSNLTQISQFQKNH</sequence>
<evidence type="ECO:0000313" key="4">
    <source>
        <dbReference type="Proteomes" id="UP000692954"/>
    </source>
</evidence>
<keyword evidence="2" id="KW-1133">Transmembrane helix</keyword>
<protein>
    <recommendedName>
        <fullName evidence="5">MORN repeat protein</fullName>
    </recommendedName>
</protein>
<proteinExistence type="predicted"/>
<dbReference type="PANTHER" id="PTHR43215:SF14">
    <property type="entry name" value="RADIAL SPOKE HEAD 1 HOMOLOG"/>
    <property type="match status" value="1"/>
</dbReference>
<dbReference type="Proteomes" id="UP000692954">
    <property type="component" value="Unassembled WGS sequence"/>
</dbReference>
<dbReference type="AlphaFoldDB" id="A0A8S1L1N1"/>
<dbReference type="SMART" id="SM00698">
    <property type="entry name" value="MORN"/>
    <property type="match status" value="6"/>
</dbReference>
<evidence type="ECO:0000256" key="2">
    <source>
        <dbReference type="SAM" id="Phobius"/>
    </source>
</evidence>
<dbReference type="Pfam" id="PF02493">
    <property type="entry name" value="MORN"/>
    <property type="match status" value="6"/>
</dbReference>
<evidence type="ECO:0008006" key="5">
    <source>
        <dbReference type="Google" id="ProtNLM"/>
    </source>
</evidence>
<dbReference type="PANTHER" id="PTHR43215">
    <property type="entry name" value="RADIAL SPOKE HEAD 1 HOMOLOG"/>
    <property type="match status" value="1"/>
</dbReference>
<comment type="caution">
    <text evidence="3">The sequence shown here is derived from an EMBL/GenBank/DDBJ whole genome shotgun (WGS) entry which is preliminary data.</text>
</comment>
<accession>A0A8S1L1N1</accession>
<dbReference type="EMBL" id="CAJJDN010000015">
    <property type="protein sequence ID" value="CAD8061569.1"/>
    <property type="molecule type" value="Genomic_DNA"/>
</dbReference>
<dbReference type="InterPro" id="IPR003409">
    <property type="entry name" value="MORN"/>
</dbReference>
<feature type="transmembrane region" description="Helical" evidence="2">
    <location>
        <begin position="300"/>
        <end position="333"/>
    </location>
</feature>
<keyword evidence="2" id="KW-0472">Membrane</keyword>
<evidence type="ECO:0000256" key="1">
    <source>
        <dbReference type="ARBA" id="ARBA00022737"/>
    </source>
</evidence>
<gene>
    <name evidence="3" type="ORF">PSON_ATCC_30995.1.T0150399</name>
</gene>
<keyword evidence="4" id="KW-1185">Reference proteome</keyword>